<dbReference type="Gene3D" id="3.90.550.10">
    <property type="entry name" value="Spore Coat Polysaccharide Biosynthesis Protein SpsA, Chain A"/>
    <property type="match status" value="1"/>
</dbReference>
<dbReference type="Pfam" id="PF01128">
    <property type="entry name" value="IspD"/>
    <property type="match status" value="1"/>
</dbReference>
<reference evidence="8" key="1">
    <citation type="journal article" date="2020" name="Appl. Environ. Microbiol.">
        <title>Medium-Chain Fatty Acid Synthesis by 'Candidatus Weimeria bifida' gen. nov., sp. nov., and 'Candidatus Pseudoramibacter fermentans' sp. nov.</title>
        <authorList>
            <person name="Scarborough M.J."/>
            <person name="Myers K.S."/>
            <person name="Donohue T.J."/>
            <person name="Noguera D.R."/>
        </authorList>
    </citation>
    <scope>NUCLEOTIDE SEQUENCE</scope>
    <source>
        <strain evidence="8">LCO1.1</strain>
    </source>
</reference>
<evidence type="ECO:0000256" key="5">
    <source>
        <dbReference type="ARBA" id="ARBA00022695"/>
    </source>
</evidence>
<dbReference type="PANTHER" id="PTHR32125:SF4">
    <property type="entry name" value="2-C-METHYL-D-ERYTHRITOL 4-PHOSPHATE CYTIDYLYLTRANSFERASE, CHLOROPLASTIC"/>
    <property type="match status" value="1"/>
</dbReference>
<keyword evidence="9" id="KW-1185">Reference proteome</keyword>
<dbReference type="UniPathway" id="UPA00056">
    <property type="reaction ID" value="UER00093"/>
</dbReference>
<comment type="caution">
    <text evidence="8">The sequence shown here is derived from an EMBL/GenBank/DDBJ whole genome shotgun (WGS) entry which is preliminary data.</text>
</comment>
<comment type="catalytic activity">
    <reaction evidence="1 7">
        <text>2-C-methyl-D-erythritol 4-phosphate + CTP + H(+) = 4-CDP-2-C-methyl-D-erythritol + diphosphate</text>
        <dbReference type="Rhea" id="RHEA:13429"/>
        <dbReference type="ChEBI" id="CHEBI:15378"/>
        <dbReference type="ChEBI" id="CHEBI:33019"/>
        <dbReference type="ChEBI" id="CHEBI:37563"/>
        <dbReference type="ChEBI" id="CHEBI:57823"/>
        <dbReference type="ChEBI" id="CHEBI:58262"/>
        <dbReference type="EC" id="2.7.7.60"/>
    </reaction>
</comment>
<dbReference type="GO" id="GO:0019288">
    <property type="term" value="P:isopentenyl diphosphate biosynthetic process, methylerythritol 4-phosphate pathway"/>
    <property type="evidence" value="ECO:0007669"/>
    <property type="project" value="UniProtKB-UniRule"/>
</dbReference>
<keyword evidence="4 7" id="KW-0808">Transferase</keyword>
<protein>
    <recommendedName>
        <fullName evidence="7">2-C-methyl-D-erythritol 4-phosphate cytidylyltransferase</fullName>
        <ecNumber evidence="7">2.7.7.60</ecNumber>
    </recommendedName>
    <alternativeName>
        <fullName evidence="7">4-diphosphocytidyl-2C-methyl-D-erythritol synthase</fullName>
    </alternativeName>
    <alternativeName>
        <fullName evidence="7">MEP cytidylyltransferase</fullName>
        <shortName evidence="7">MCT</shortName>
    </alternativeName>
</protein>
<accession>A0A6N7J0U6</accession>
<dbReference type="InterPro" id="IPR018294">
    <property type="entry name" value="ISPD_synthase_CS"/>
</dbReference>
<feature type="site" description="Positions MEP for the nucleophilic attack" evidence="7">
    <location>
        <position position="212"/>
    </location>
</feature>
<organism evidence="8 9">
    <name type="scientific">Candidatus Weimeria bifida</name>
    <dbReference type="NCBI Taxonomy" id="2599074"/>
    <lineage>
        <taxon>Bacteria</taxon>
        <taxon>Bacillati</taxon>
        <taxon>Bacillota</taxon>
        <taxon>Clostridia</taxon>
        <taxon>Lachnospirales</taxon>
        <taxon>Lachnospiraceae</taxon>
        <taxon>Candidatus Weimeria</taxon>
    </lineage>
</organism>
<dbReference type="CDD" id="cd02516">
    <property type="entry name" value="CDP-ME_synthetase"/>
    <property type="match status" value="1"/>
</dbReference>
<comment type="function">
    <text evidence="7">Catalyzes the formation of 4-diphosphocytidyl-2-C-methyl-D-erythritol from CTP and 2-C-methyl-D-erythritol 4-phosphate (MEP).</text>
</comment>
<gene>
    <name evidence="7 8" type="primary">ispD</name>
    <name evidence="8" type="ORF">FRC54_07195</name>
</gene>
<dbReference type="NCBIfam" id="TIGR00453">
    <property type="entry name" value="ispD"/>
    <property type="match status" value="1"/>
</dbReference>
<sequence>MMKTTAIVLAAGKGSRMKSNTPKQFIGVKGKPIIAYSLETFEKSSVDQIVLVTSEDNIDRCNSIVKNFNIEKCSDIVAGGSERALSVCNGLKKATGDYVLIHDGARPLVSSRIIKDTIEALKDHPAVVAVVPVKDTIRQIGENGELKDAIERSSLFGMQTPQAFWREKIIEAYDKLFKENADFSKITDDVMVLEKAFGIHAFPVDGEEMNRKITTPEDLAWLKSIV</sequence>
<dbReference type="SUPFAM" id="SSF53448">
    <property type="entry name" value="Nucleotide-diphospho-sugar transferases"/>
    <property type="match status" value="1"/>
</dbReference>
<dbReference type="PANTHER" id="PTHR32125">
    <property type="entry name" value="2-C-METHYL-D-ERYTHRITOL 4-PHOSPHATE CYTIDYLYLTRANSFERASE, CHLOROPLASTIC"/>
    <property type="match status" value="1"/>
</dbReference>
<dbReference type="EC" id="2.7.7.60" evidence="7"/>
<keyword evidence="5 7" id="KW-0548">Nucleotidyltransferase</keyword>
<evidence type="ECO:0000256" key="2">
    <source>
        <dbReference type="ARBA" id="ARBA00004787"/>
    </source>
</evidence>
<evidence type="ECO:0000256" key="6">
    <source>
        <dbReference type="ARBA" id="ARBA00023229"/>
    </source>
</evidence>
<dbReference type="AlphaFoldDB" id="A0A6N7J0U6"/>
<dbReference type="InterPro" id="IPR029044">
    <property type="entry name" value="Nucleotide-diphossugar_trans"/>
</dbReference>
<dbReference type="EMBL" id="VOGC01000006">
    <property type="protein sequence ID" value="MQN01693.1"/>
    <property type="molecule type" value="Genomic_DNA"/>
</dbReference>
<dbReference type="Proteomes" id="UP000460257">
    <property type="component" value="Unassembled WGS sequence"/>
</dbReference>
<dbReference type="InterPro" id="IPR001228">
    <property type="entry name" value="IspD"/>
</dbReference>
<evidence type="ECO:0000256" key="1">
    <source>
        <dbReference type="ARBA" id="ARBA00001282"/>
    </source>
</evidence>
<dbReference type="PROSITE" id="PS01295">
    <property type="entry name" value="ISPD"/>
    <property type="match status" value="1"/>
</dbReference>
<evidence type="ECO:0000256" key="4">
    <source>
        <dbReference type="ARBA" id="ARBA00022679"/>
    </source>
</evidence>
<dbReference type="FunFam" id="3.90.550.10:FF:000003">
    <property type="entry name" value="2-C-methyl-D-erythritol 4-phosphate cytidylyltransferase"/>
    <property type="match status" value="1"/>
</dbReference>
<comment type="pathway">
    <text evidence="2 7">Isoprenoid biosynthesis; isopentenyl diphosphate biosynthesis via DXP pathway; isopentenyl diphosphate from 1-deoxy-D-xylulose 5-phosphate: step 2/6.</text>
</comment>
<dbReference type="HAMAP" id="MF_00108">
    <property type="entry name" value="IspD"/>
    <property type="match status" value="1"/>
</dbReference>
<comment type="similarity">
    <text evidence="3 7">Belongs to the IspD/TarI cytidylyltransferase family. IspD subfamily.</text>
</comment>
<keyword evidence="6 7" id="KW-0414">Isoprene biosynthesis</keyword>
<feature type="site" description="Transition state stabilizer" evidence="7">
    <location>
        <position position="16"/>
    </location>
</feature>
<proteinExistence type="inferred from homology"/>
<evidence type="ECO:0000313" key="8">
    <source>
        <dbReference type="EMBL" id="MQN01693.1"/>
    </source>
</evidence>
<dbReference type="GO" id="GO:0050518">
    <property type="term" value="F:2-C-methyl-D-erythritol 4-phosphate cytidylyltransferase activity"/>
    <property type="evidence" value="ECO:0007669"/>
    <property type="project" value="UniProtKB-UniRule"/>
</dbReference>
<dbReference type="InterPro" id="IPR034683">
    <property type="entry name" value="IspD/TarI"/>
</dbReference>
<name>A0A6N7J0U6_9FIRM</name>
<feature type="site" description="Transition state stabilizer" evidence="7">
    <location>
        <position position="23"/>
    </location>
</feature>
<evidence type="ECO:0000256" key="7">
    <source>
        <dbReference type="HAMAP-Rule" id="MF_00108"/>
    </source>
</evidence>
<evidence type="ECO:0000256" key="3">
    <source>
        <dbReference type="ARBA" id="ARBA00009789"/>
    </source>
</evidence>
<evidence type="ECO:0000313" key="9">
    <source>
        <dbReference type="Proteomes" id="UP000460257"/>
    </source>
</evidence>
<feature type="site" description="Positions MEP for the nucleophilic attack" evidence="7">
    <location>
        <position position="152"/>
    </location>
</feature>
<dbReference type="InterPro" id="IPR050088">
    <property type="entry name" value="IspD/TarI_cytidylyltransf_bact"/>
</dbReference>